<evidence type="ECO:0000259" key="2">
    <source>
        <dbReference type="Pfam" id="PF11790"/>
    </source>
</evidence>
<sequence>MKTSLLYALLPFVAATNPKRGLCFVPDSDFPEDNQVWTRDGSDLSWYYNYGDLPSPAFADKSQEDFEFIPMMWGVDMADLNSTKFLNNVNDLIKDGRNISRVMGFNEPDTTHTVGGSNIPPANAATAWVANFIPLQEKGIQVGLPAMTGAPSGLVWLQEFLGNCSELISTSDDQKNCTFDFLPVHWYDNFEGLASHIGERLAFWPNTSIWVTEYAYAHRDLGDTTAFFNGTLSWFDDYSSLGGYSYFGAFRSAKSNVGPNAVFLNNAGQLTDMGSWYLGFGATGVNPQSGAPVVGKIPSIAAVAVGLVGALFMSVF</sequence>
<gene>
    <name evidence="3" type="ORF">F5X68DRAFT_74270</name>
</gene>
<dbReference type="InterPro" id="IPR053183">
    <property type="entry name" value="ASL1"/>
</dbReference>
<dbReference type="EMBL" id="JAGSXJ010000007">
    <property type="protein sequence ID" value="KAH6689686.1"/>
    <property type="molecule type" value="Genomic_DNA"/>
</dbReference>
<dbReference type="Pfam" id="PF11790">
    <property type="entry name" value="Glyco_hydro_cc"/>
    <property type="match status" value="1"/>
</dbReference>
<keyword evidence="1" id="KW-0732">Signal</keyword>
<accession>A0A9P8VGT9</accession>
<feature type="chain" id="PRO_5040497937" evidence="1">
    <location>
        <begin position="16"/>
        <end position="316"/>
    </location>
</feature>
<comment type="caution">
    <text evidence="3">The sequence shown here is derived from an EMBL/GenBank/DDBJ whole genome shotgun (WGS) entry which is preliminary data.</text>
</comment>
<dbReference type="Proteomes" id="UP000770015">
    <property type="component" value="Unassembled WGS sequence"/>
</dbReference>
<dbReference type="PANTHER" id="PTHR34154">
    <property type="entry name" value="ALKALI-SENSITIVE LINKAGE PROTEIN 1"/>
    <property type="match status" value="1"/>
</dbReference>
<dbReference type="GO" id="GO:0009277">
    <property type="term" value="C:fungal-type cell wall"/>
    <property type="evidence" value="ECO:0007669"/>
    <property type="project" value="TreeGrafter"/>
</dbReference>
<dbReference type="GO" id="GO:0016787">
    <property type="term" value="F:hydrolase activity"/>
    <property type="evidence" value="ECO:0007669"/>
    <property type="project" value="UniProtKB-KW"/>
</dbReference>
<evidence type="ECO:0000313" key="3">
    <source>
        <dbReference type="EMBL" id="KAH6689686.1"/>
    </source>
</evidence>
<dbReference type="Gene3D" id="3.20.20.80">
    <property type="entry name" value="Glycosidases"/>
    <property type="match status" value="1"/>
</dbReference>
<feature type="signal peptide" evidence="1">
    <location>
        <begin position="1"/>
        <end position="15"/>
    </location>
</feature>
<name>A0A9P8VGT9_9PEZI</name>
<dbReference type="SUPFAM" id="SSF51445">
    <property type="entry name" value="(Trans)glycosidases"/>
    <property type="match status" value="1"/>
</dbReference>
<evidence type="ECO:0000313" key="4">
    <source>
        <dbReference type="Proteomes" id="UP000770015"/>
    </source>
</evidence>
<dbReference type="FunFam" id="3.20.20.80:FF:000207">
    <property type="entry name" value="Glycoside hydrolase family 128 protein"/>
    <property type="match status" value="1"/>
</dbReference>
<keyword evidence="3" id="KW-0378">Hydrolase</keyword>
<dbReference type="OrthoDB" id="43654at2759"/>
<proteinExistence type="predicted"/>
<dbReference type="PANTHER" id="PTHR34154:SF3">
    <property type="entry name" value="ALKALI-SENSITIVE LINKAGE PROTEIN 1"/>
    <property type="match status" value="1"/>
</dbReference>
<evidence type="ECO:0000256" key="1">
    <source>
        <dbReference type="SAM" id="SignalP"/>
    </source>
</evidence>
<dbReference type="GO" id="GO:0071966">
    <property type="term" value="P:fungal-type cell wall polysaccharide metabolic process"/>
    <property type="evidence" value="ECO:0007669"/>
    <property type="project" value="TreeGrafter"/>
</dbReference>
<feature type="domain" description="Asl1-like glycosyl hydrolase catalytic" evidence="2">
    <location>
        <begin position="30"/>
        <end position="277"/>
    </location>
</feature>
<dbReference type="InterPro" id="IPR017853">
    <property type="entry name" value="GH"/>
</dbReference>
<keyword evidence="4" id="KW-1185">Reference proteome</keyword>
<protein>
    <submittedName>
        <fullName evidence="3">Glycosyl hydrolase catalytic core-domain-containing protein</fullName>
    </submittedName>
</protein>
<organism evidence="3 4">
    <name type="scientific">Plectosphaerella plurivora</name>
    <dbReference type="NCBI Taxonomy" id="936078"/>
    <lineage>
        <taxon>Eukaryota</taxon>
        <taxon>Fungi</taxon>
        <taxon>Dikarya</taxon>
        <taxon>Ascomycota</taxon>
        <taxon>Pezizomycotina</taxon>
        <taxon>Sordariomycetes</taxon>
        <taxon>Hypocreomycetidae</taxon>
        <taxon>Glomerellales</taxon>
        <taxon>Plectosphaerellaceae</taxon>
        <taxon>Plectosphaerella</taxon>
    </lineage>
</organism>
<dbReference type="AlphaFoldDB" id="A0A9P8VGT9"/>
<dbReference type="InterPro" id="IPR024655">
    <property type="entry name" value="Asl1_glyco_hydro_catalytic"/>
</dbReference>
<reference evidence="3" key="1">
    <citation type="journal article" date="2021" name="Nat. Commun.">
        <title>Genetic determinants of endophytism in the Arabidopsis root mycobiome.</title>
        <authorList>
            <person name="Mesny F."/>
            <person name="Miyauchi S."/>
            <person name="Thiergart T."/>
            <person name="Pickel B."/>
            <person name="Atanasova L."/>
            <person name="Karlsson M."/>
            <person name="Huettel B."/>
            <person name="Barry K.W."/>
            <person name="Haridas S."/>
            <person name="Chen C."/>
            <person name="Bauer D."/>
            <person name="Andreopoulos W."/>
            <person name="Pangilinan J."/>
            <person name="LaButti K."/>
            <person name="Riley R."/>
            <person name="Lipzen A."/>
            <person name="Clum A."/>
            <person name="Drula E."/>
            <person name="Henrissat B."/>
            <person name="Kohler A."/>
            <person name="Grigoriev I.V."/>
            <person name="Martin F.M."/>
            <person name="Hacquard S."/>
        </authorList>
    </citation>
    <scope>NUCLEOTIDE SEQUENCE</scope>
    <source>
        <strain evidence="3">MPI-SDFR-AT-0117</strain>
    </source>
</reference>